<name>A0ABW1NPP9_9ACTN</name>
<dbReference type="InterPro" id="IPR000515">
    <property type="entry name" value="MetI-like"/>
</dbReference>
<dbReference type="EMBL" id="JBHSRF010000058">
    <property type="protein sequence ID" value="MFC6085261.1"/>
    <property type="molecule type" value="Genomic_DNA"/>
</dbReference>
<comment type="subcellular location">
    <subcellularLocation>
        <location evidence="1 7">Cell membrane</location>
        <topology evidence="1 7">Multi-pass membrane protein</topology>
    </subcellularLocation>
</comment>
<evidence type="ECO:0000256" key="3">
    <source>
        <dbReference type="ARBA" id="ARBA00022475"/>
    </source>
</evidence>
<keyword evidence="5 7" id="KW-1133">Transmembrane helix</keyword>
<dbReference type="Gene3D" id="3.40.190.10">
    <property type="entry name" value="Periplasmic binding protein-like II"/>
    <property type="match status" value="1"/>
</dbReference>
<keyword evidence="4 7" id="KW-0812">Transmembrane</keyword>
<feature type="domain" description="ABC transmembrane type-1" evidence="9">
    <location>
        <begin position="1"/>
        <end position="201"/>
    </location>
</feature>
<keyword evidence="2 7" id="KW-0813">Transport</keyword>
<comment type="caution">
    <text evidence="10">The sequence shown here is derived from an EMBL/GenBank/DDBJ whole genome shotgun (WGS) entry which is preliminary data.</text>
</comment>
<dbReference type="RefSeq" id="WP_380759213.1">
    <property type="nucleotide sequence ID" value="NZ_JBHSRF010000058.1"/>
</dbReference>
<gene>
    <name evidence="10" type="ORF">ACFP1K_29130</name>
</gene>
<proteinExistence type="inferred from homology"/>
<dbReference type="CDD" id="cd06261">
    <property type="entry name" value="TM_PBP2"/>
    <property type="match status" value="1"/>
</dbReference>
<protein>
    <submittedName>
        <fullName evidence="10">ABC transporter permease subunit</fullName>
    </submittedName>
</protein>
<evidence type="ECO:0000256" key="8">
    <source>
        <dbReference type="SAM" id="SignalP"/>
    </source>
</evidence>
<organism evidence="10 11">
    <name type="scientific">Sphaerisporangium aureirubrum</name>
    <dbReference type="NCBI Taxonomy" id="1544736"/>
    <lineage>
        <taxon>Bacteria</taxon>
        <taxon>Bacillati</taxon>
        <taxon>Actinomycetota</taxon>
        <taxon>Actinomycetes</taxon>
        <taxon>Streptosporangiales</taxon>
        <taxon>Streptosporangiaceae</taxon>
        <taxon>Sphaerisporangium</taxon>
    </lineage>
</organism>
<accession>A0ABW1NPP9</accession>
<feature type="signal peptide" evidence="8">
    <location>
        <begin position="1"/>
        <end position="18"/>
    </location>
</feature>
<comment type="caution">
    <text evidence="7">Lacks conserved residue(s) required for the propagation of feature annotation.</text>
</comment>
<dbReference type="PANTHER" id="PTHR43744">
    <property type="entry name" value="ABC TRANSPORTER PERMEASE PROTEIN MG189-RELATED-RELATED"/>
    <property type="match status" value="1"/>
</dbReference>
<feature type="chain" id="PRO_5046360700" evidence="8">
    <location>
        <begin position="19"/>
        <end position="216"/>
    </location>
</feature>
<evidence type="ECO:0000256" key="5">
    <source>
        <dbReference type="ARBA" id="ARBA00022989"/>
    </source>
</evidence>
<dbReference type="PROSITE" id="PS50928">
    <property type="entry name" value="ABC_TM1"/>
    <property type="match status" value="1"/>
</dbReference>
<evidence type="ECO:0000256" key="4">
    <source>
        <dbReference type="ARBA" id="ARBA00022692"/>
    </source>
</evidence>
<dbReference type="PANTHER" id="PTHR43744:SF8">
    <property type="entry name" value="SN-GLYCEROL-3-PHOSPHATE TRANSPORT SYSTEM PERMEASE PROTEIN UGPE"/>
    <property type="match status" value="1"/>
</dbReference>
<keyword evidence="8" id="KW-0732">Signal</keyword>
<keyword evidence="11" id="KW-1185">Reference proteome</keyword>
<dbReference type="InterPro" id="IPR035906">
    <property type="entry name" value="MetI-like_sf"/>
</dbReference>
<dbReference type="SUPFAM" id="SSF161098">
    <property type="entry name" value="MetI-like"/>
    <property type="match status" value="1"/>
</dbReference>
<evidence type="ECO:0000313" key="10">
    <source>
        <dbReference type="EMBL" id="MFC6085261.1"/>
    </source>
</evidence>
<dbReference type="Pfam" id="PF00528">
    <property type="entry name" value="BPD_transp_1"/>
    <property type="match status" value="1"/>
</dbReference>
<dbReference type="PROSITE" id="PS51257">
    <property type="entry name" value="PROKAR_LIPOPROTEIN"/>
    <property type="match status" value="1"/>
</dbReference>
<reference evidence="11" key="1">
    <citation type="journal article" date="2019" name="Int. J. Syst. Evol. Microbiol.">
        <title>The Global Catalogue of Microorganisms (GCM) 10K type strain sequencing project: providing services to taxonomists for standard genome sequencing and annotation.</title>
        <authorList>
            <consortium name="The Broad Institute Genomics Platform"/>
            <consortium name="The Broad Institute Genome Sequencing Center for Infectious Disease"/>
            <person name="Wu L."/>
            <person name="Ma J."/>
        </authorList>
    </citation>
    <scope>NUCLEOTIDE SEQUENCE [LARGE SCALE GENOMIC DNA]</scope>
    <source>
        <strain evidence="11">JCM 30346</strain>
    </source>
</reference>
<feature type="transmembrane region" description="Helical" evidence="7">
    <location>
        <begin position="180"/>
        <end position="201"/>
    </location>
</feature>
<evidence type="ECO:0000256" key="1">
    <source>
        <dbReference type="ARBA" id="ARBA00004651"/>
    </source>
</evidence>
<dbReference type="SUPFAM" id="SSF53850">
    <property type="entry name" value="Periplasmic binding protein-like II"/>
    <property type="match status" value="1"/>
</dbReference>
<dbReference type="Proteomes" id="UP001596137">
    <property type="component" value="Unassembled WGS sequence"/>
</dbReference>
<evidence type="ECO:0000256" key="7">
    <source>
        <dbReference type="RuleBase" id="RU363032"/>
    </source>
</evidence>
<keyword evidence="3" id="KW-1003">Cell membrane</keyword>
<dbReference type="Gene3D" id="1.10.3720.10">
    <property type="entry name" value="MetI-like"/>
    <property type="match status" value="1"/>
</dbReference>
<evidence type="ECO:0000259" key="9">
    <source>
        <dbReference type="PROSITE" id="PS50928"/>
    </source>
</evidence>
<evidence type="ECO:0000256" key="2">
    <source>
        <dbReference type="ARBA" id="ARBA00022448"/>
    </source>
</evidence>
<sequence length="216" mass="23578">MNKRMVIAVAAIGMLATACVTGTAPPPGQQASQAGPVTITFWNTGAEDEAAILQKAADLYTRSHPDVKIKISAISWDDGHAKELAAIRGRRVLFLVQFLRSVPDDLVEAARIDGAGEWRIWWQIVLPLLRPALAAMSIFVMLGEWNNFLWPLIIVETDQMANIPVALARLNSAFTGTQHMGVLMVASLLASLPTVIFFLLFQKHFTRGITMSGLKG</sequence>
<evidence type="ECO:0000313" key="11">
    <source>
        <dbReference type="Proteomes" id="UP001596137"/>
    </source>
</evidence>
<keyword evidence="6 7" id="KW-0472">Membrane</keyword>
<evidence type="ECO:0000256" key="6">
    <source>
        <dbReference type="ARBA" id="ARBA00023136"/>
    </source>
</evidence>
<comment type="similarity">
    <text evidence="7">Belongs to the binding-protein-dependent transport system permease family.</text>
</comment>